<dbReference type="PANTHER" id="PTHR10625">
    <property type="entry name" value="HISTONE DEACETYLASE HDAC1-RELATED"/>
    <property type="match status" value="1"/>
</dbReference>
<dbReference type="PANTHER" id="PTHR10625:SF19">
    <property type="entry name" value="HISTONE DEACETYLASE 12"/>
    <property type="match status" value="1"/>
</dbReference>
<name>A0ABQ1JTC1_9PROT</name>
<feature type="domain" description="Histone deacetylase" evidence="3">
    <location>
        <begin position="4"/>
        <end position="263"/>
    </location>
</feature>
<dbReference type="PRINTS" id="PR01270">
    <property type="entry name" value="HDASUPER"/>
</dbReference>
<reference evidence="5" key="1">
    <citation type="journal article" date="2019" name="Int. J. Syst. Evol. Microbiol.">
        <title>The Global Catalogue of Microorganisms (GCM) 10K type strain sequencing project: providing services to taxonomists for standard genome sequencing and annotation.</title>
        <authorList>
            <consortium name="The Broad Institute Genomics Platform"/>
            <consortium name="The Broad Institute Genome Sequencing Center for Infectious Disease"/>
            <person name="Wu L."/>
            <person name="Ma J."/>
        </authorList>
    </citation>
    <scope>NUCLEOTIDE SEQUENCE [LARGE SCALE GENOMIC DNA]</scope>
    <source>
        <strain evidence="5">CGMCC 1.15928</strain>
    </source>
</reference>
<gene>
    <name evidence="4" type="ORF">GCM10011503_23950</name>
</gene>
<proteinExistence type="inferred from homology"/>
<dbReference type="InterPro" id="IPR023801">
    <property type="entry name" value="His_deacetylse_dom"/>
</dbReference>
<dbReference type="Pfam" id="PF00850">
    <property type="entry name" value="Hist_deacetyl"/>
    <property type="match status" value="1"/>
</dbReference>
<evidence type="ECO:0000259" key="3">
    <source>
        <dbReference type="Pfam" id="PF00850"/>
    </source>
</evidence>
<evidence type="ECO:0000256" key="1">
    <source>
        <dbReference type="ARBA" id="ARBA00005947"/>
    </source>
</evidence>
<keyword evidence="5" id="KW-1185">Reference proteome</keyword>
<keyword evidence="2" id="KW-0378">Hydrolase</keyword>
<sequence>MRKYSLVADLLREQGETFVVPAHASERWLHLAHDPAYVTGVLTSSLDAKTARRVGFEMTPAIAARTRASVGGTCLATRLALEYGAAVNLAGGSHHADYEGGAGFCVFNDVAVAARVALNEGLVRQVAVVDCDVHHGDGTARIFAGESRVFTTSLHCDDNWPREKPPSDLDVGLSKGAGDMPYLGALRAMLDEMFERTTPDLIFYNAGVDPHADDRLGLLTLSDDGLKARDRMVVEACRARSIPVVGVLGGGYSKDPMAVARRHTFMVEALQRSMELA</sequence>
<dbReference type="EMBL" id="BMKF01000002">
    <property type="protein sequence ID" value="GGB74455.1"/>
    <property type="molecule type" value="Genomic_DNA"/>
</dbReference>
<dbReference type="InterPro" id="IPR000286">
    <property type="entry name" value="HDACs"/>
</dbReference>
<evidence type="ECO:0000313" key="4">
    <source>
        <dbReference type="EMBL" id="GGB74455.1"/>
    </source>
</evidence>
<comment type="similarity">
    <text evidence="1">Belongs to the histone deacetylase family.</text>
</comment>
<organism evidence="4 5">
    <name type="scientific">Henriciella pelagia</name>
    <dbReference type="NCBI Taxonomy" id="1977912"/>
    <lineage>
        <taxon>Bacteria</taxon>
        <taxon>Pseudomonadati</taxon>
        <taxon>Pseudomonadota</taxon>
        <taxon>Alphaproteobacteria</taxon>
        <taxon>Hyphomonadales</taxon>
        <taxon>Hyphomonadaceae</taxon>
        <taxon>Henriciella</taxon>
    </lineage>
</organism>
<comment type="caution">
    <text evidence="4">The sequence shown here is derived from an EMBL/GenBank/DDBJ whole genome shotgun (WGS) entry which is preliminary data.</text>
</comment>
<dbReference type="CDD" id="cd09993">
    <property type="entry name" value="HDAC_classIV"/>
    <property type="match status" value="1"/>
</dbReference>
<dbReference type="Proteomes" id="UP000628854">
    <property type="component" value="Unassembled WGS sequence"/>
</dbReference>
<dbReference type="Gene3D" id="3.40.800.20">
    <property type="entry name" value="Histone deacetylase domain"/>
    <property type="match status" value="1"/>
</dbReference>
<evidence type="ECO:0000313" key="5">
    <source>
        <dbReference type="Proteomes" id="UP000628854"/>
    </source>
</evidence>
<dbReference type="SUPFAM" id="SSF52768">
    <property type="entry name" value="Arginase/deacetylase"/>
    <property type="match status" value="1"/>
</dbReference>
<evidence type="ECO:0000256" key="2">
    <source>
        <dbReference type="ARBA" id="ARBA00022801"/>
    </source>
</evidence>
<accession>A0ABQ1JTC1</accession>
<dbReference type="InterPro" id="IPR023696">
    <property type="entry name" value="Ureohydrolase_dom_sf"/>
</dbReference>
<protein>
    <submittedName>
        <fullName evidence="4">Histone deacetylase</fullName>
    </submittedName>
</protein>
<dbReference type="InterPro" id="IPR044150">
    <property type="entry name" value="HDAC_classIV"/>
</dbReference>
<dbReference type="InterPro" id="IPR037138">
    <property type="entry name" value="His_deacetylse_dom_sf"/>
</dbReference>